<dbReference type="InterPro" id="IPR036397">
    <property type="entry name" value="RNaseH_sf"/>
</dbReference>
<keyword evidence="3" id="KW-1185">Reference proteome</keyword>
<dbReference type="SUPFAM" id="SSF53098">
    <property type="entry name" value="Ribonuclease H-like"/>
    <property type="match status" value="1"/>
</dbReference>
<proteinExistence type="predicted"/>
<sequence length="237" mass="26171">MEGERSLESGEDGVFARDALLAGFSIDDLKRAEALANNVSPSFCSTDVGLGNVRHPRTLARRVVDAVASRRSSKRGAWKGIGIILISPRGASFDFSLQIEASATNNQAEYRAILKGIQLLREVKADAVKIFGDSMLIVDQLTGRSECKDDILRIYYEDCLQLLKEFKSAIIEHIPRSYNEEANRLAQHASGYRPIQGAMMLELATDDWRKGNRRLLEGSLPGSGPANTFSSYKVYVT</sequence>
<evidence type="ECO:0000259" key="1">
    <source>
        <dbReference type="Pfam" id="PF13456"/>
    </source>
</evidence>
<dbReference type="AlphaFoldDB" id="A0A3L6TPP1"/>
<dbReference type="GO" id="GO:0004523">
    <property type="term" value="F:RNA-DNA hybrid ribonuclease activity"/>
    <property type="evidence" value="ECO:0007669"/>
    <property type="project" value="InterPro"/>
</dbReference>
<dbReference type="CDD" id="cd09279">
    <property type="entry name" value="RNase_HI_like"/>
    <property type="match status" value="1"/>
</dbReference>
<dbReference type="InterPro" id="IPR002156">
    <property type="entry name" value="RNaseH_domain"/>
</dbReference>
<dbReference type="PANTHER" id="PTHR48475:SF1">
    <property type="entry name" value="RNASE H TYPE-1 DOMAIN-CONTAINING PROTEIN"/>
    <property type="match status" value="1"/>
</dbReference>
<comment type="caution">
    <text evidence="2">The sequence shown here is derived from an EMBL/GenBank/DDBJ whole genome shotgun (WGS) entry which is preliminary data.</text>
</comment>
<dbReference type="STRING" id="4540.A0A3L6TPP1"/>
<name>A0A3L6TPP1_PANMI</name>
<gene>
    <name evidence="2" type="ORF">C2845_PM01G44360</name>
</gene>
<dbReference type="GO" id="GO:0003676">
    <property type="term" value="F:nucleic acid binding"/>
    <property type="evidence" value="ECO:0007669"/>
    <property type="project" value="InterPro"/>
</dbReference>
<dbReference type="InterPro" id="IPR012337">
    <property type="entry name" value="RNaseH-like_sf"/>
</dbReference>
<reference evidence="3" key="1">
    <citation type="journal article" date="2019" name="Nat. Commun.">
        <title>The genome of broomcorn millet.</title>
        <authorList>
            <person name="Zou C."/>
            <person name="Miki D."/>
            <person name="Li D."/>
            <person name="Tang Q."/>
            <person name="Xiao L."/>
            <person name="Rajput S."/>
            <person name="Deng P."/>
            <person name="Jia W."/>
            <person name="Huang R."/>
            <person name="Zhang M."/>
            <person name="Sun Y."/>
            <person name="Hu J."/>
            <person name="Fu X."/>
            <person name="Schnable P.S."/>
            <person name="Li F."/>
            <person name="Zhang H."/>
            <person name="Feng B."/>
            <person name="Zhu X."/>
            <person name="Liu R."/>
            <person name="Schnable J.C."/>
            <person name="Zhu J.-K."/>
            <person name="Zhang H."/>
        </authorList>
    </citation>
    <scope>NUCLEOTIDE SEQUENCE [LARGE SCALE GENOMIC DNA]</scope>
</reference>
<dbReference type="Proteomes" id="UP000275267">
    <property type="component" value="Unassembled WGS sequence"/>
</dbReference>
<organism evidence="2 3">
    <name type="scientific">Panicum miliaceum</name>
    <name type="common">Proso millet</name>
    <name type="synonym">Broomcorn millet</name>
    <dbReference type="NCBI Taxonomy" id="4540"/>
    <lineage>
        <taxon>Eukaryota</taxon>
        <taxon>Viridiplantae</taxon>
        <taxon>Streptophyta</taxon>
        <taxon>Embryophyta</taxon>
        <taxon>Tracheophyta</taxon>
        <taxon>Spermatophyta</taxon>
        <taxon>Magnoliopsida</taxon>
        <taxon>Liliopsida</taxon>
        <taxon>Poales</taxon>
        <taxon>Poaceae</taxon>
        <taxon>PACMAD clade</taxon>
        <taxon>Panicoideae</taxon>
        <taxon>Panicodae</taxon>
        <taxon>Paniceae</taxon>
        <taxon>Panicinae</taxon>
        <taxon>Panicum</taxon>
        <taxon>Panicum sect. Panicum</taxon>
    </lineage>
</organism>
<feature type="domain" description="RNase H type-1" evidence="1">
    <location>
        <begin position="80"/>
        <end position="189"/>
    </location>
</feature>
<accession>A0A3L6TPP1</accession>
<evidence type="ECO:0000313" key="2">
    <source>
        <dbReference type="EMBL" id="RLN42180.1"/>
    </source>
</evidence>
<dbReference type="PANTHER" id="PTHR48475">
    <property type="entry name" value="RIBONUCLEASE H"/>
    <property type="match status" value="1"/>
</dbReference>
<dbReference type="Gene3D" id="3.30.420.10">
    <property type="entry name" value="Ribonuclease H-like superfamily/Ribonuclease H"/>
    <property type="match status" value="1"/>
</dbReference>
<evidence type="ECO:0000313" key="3">
    <source>
        <dbReference type="Proteomes" id="UP000275267"/>
    </source>
</evidence>
<dbReference type="Pfam" id="PF13456">
    <property type="entry name" value="RVT_3"/>
    <property type="match status" value="1"/>
</dbReference>
<dbReference type="OrthoDB" id="782197at2759"/>
<dbReference type="EMBL" id="PQIB02000001">
    <property type="protein sequence ID" value="RLN42180.1"/>
    <property type="molecule type" value="Genomic_DNA"/>
</dbReference>
<protein>
    <recommendedName>
        <fullName evidence="1">RNase H type-1 domain-containing protein</fullName>
    </recommendedName>
</protein>